<evidence type="ECO:0000256" key="2">
    <source>
        <dbReference type="ARBA" id="ARBA00022840"/>
    </source>
</evidence>
<dbReference type="PROSITE" id="PS51195">
    <property type="entry name" value="Q_MOTIF"/>
    <property type="match status" value="1"/>
</dbReference>
<keyword evidence="1" id="KW-0547">Nucleotide-binding</keyword>
<accession>A0A2T9Z0X1</accession>
<name>A0A2T9Z0X1_9FUNG</name>
<evidence type="ECO:0000256" key="3">
    <source>
        <dbReference type="PROSITE-ProRule" id="PRU00552"/>
    </source>
</evidence>
<dbReference type="Proteomes" id="UP000245609">
    <property type="component" value="Unassembled WGS sequence"/>
</dbReference>
<keyword evidence="2" id="KW-0067">ATP-binding</keyword>
<feature type="domain" description="DEAD-box RNA helicase Q" evidence="4">
    <location>
        <begin position="23"/>
        <end position="51"/>
    </location>
</feature>
<evidence type="ECO:0000313" key="5">
    <source>
        <dbReference type="EMBL" id="PVU98248.1"/>
    </source>
</evidence>
<evidence type="ECO:0000259" key="4">
    <source>
        <dbReference type="PROSITE" id="PS51195"/>
    </source>
</evidence>
<evidence type="ECO:0000313" key="6">
    <source>
        <dbReference type="Proteomes" id="UP000245609"/>
    </source>
</evidence>
<protein>
    <recommendedName>
        <fullName evidence="4">DEAD-box RNA helicase Q domain-containing protein</fullName>
    </recommendedName>
</protein>
<keyword evidence="6" id="KW-1185">Reference proteome</keyword>
<proteinExistence type="predicted"/>
<reference evidence="5 6" key="1">
    <citation type="journal article" date="2018" name="MBio">
        <title>Comparative Genomics Reveals the Core Gene Toolbox for the Fungus-Insect Symbiosis.</title>
        <authorList>
            <person name="Wang Y."/>
            <person name="Stata M."/>
            <person name="Wang W."/>
            <person name="Stajich J.E."/>
            <person name="White M.M."/>
            <person name="Moncalvo J.M."/>
        </authorList>
    </citation>
    <scope>NUCLEOTIDE SEQUENCE [LARGE SCALE GENOMIC DNA]</scope>
    <source>
        <strain evidence="5 6">SC-DP-2</strain>
    </source>
</reference>
<dbReference type="OrthoDB" id="10265785at2759"/>
<sequence>MADEQYADINQEEIESNWDEIVESFDAMNLKEGLLRSIFAYGFEKPSTIQQ</sequence>
<dbReference type="STRING" id="133381.A0A2T9Z0X1"/>
<evidence type="ECO:0000256" key="1">
    <source>
        <dbReference type="ARBA" id="ARBA00022741"/>
    </source>
</evidence>
<dbReference type="GO" id="GO:0005524">
    <property type="term" value="F:ATP binding"/>
    <property type="evidence" value="ECO:0007669"/>
    <property type="project" value="UniProtKB-KW"/>
</dbReference>
<comment type="caution">
    <text evidence="5">The sequence shown here is derived from an EMBL/GenBank/DDBJ whole genome shotgun (WGS) entry which is preliminary data.</text>
</comment>
<organism evidence="5 6">
    <name type="scientific">Smittium megazygosporum</name>
    <dbReference type="NCBI Taxonomy" id="133381"/>
    <lineage>
        <taxon>Eukaryota</taxon>
        <taxon>Fungi</taxon>
        <taxon>Fungi incertae sedis</taxon>
        <taxon>Zoopagomycota</taxon>
        <taxon>Kickxellomycotina</taxon>
        <taxon>Harpellomycetes</taxon>
        <taxon>Harpellales</taxon>
        <taxon>Legeriomycetaceae</taxon>
        <taxon>Smittium</taxon>
    </lineage>
</organism>
<feature type="short sequence motif" description="Q motif" evidence="3">
    <location>
        <begin position="23"/>
        <end position="51"/>
    </location>
</feature>
<feature type="non-terminal residue" evidence="5">
    <location>
        <position position="51"/>
    </location>
</feature>
<dbReference type="EMBL" id="MBFS01002394">
    <property type="protein sequence ID" value="PVU98248.1"/>
    <property type="molecule type" value="Genomic_DNA"/>
</dbReference>
<dbReference type="GO" id="GO:0003724">
    <property type="term" value="F:RNA helicase activity"/>
    <property type="evidence" value="ECO:0007669"/>
    <property type="project" value="InterPro"/>
</dbReference>
<dbReference type="AlphaFoldDB" id="A0A2T9Z0X1"/>
<dbReference type="InterPro" id="IPR014014">
    <property type="entry name" value="RNA_helicase_DEAD_Q_motif"/>
</dbReference>
<gene>
    <name evidence="5" type="ORF">BB560_005698</name>
</gene>